<name>G2YRZ1_BOTF4</name>
<sequence>MTGLSQSDHAPPSSDQSNQVDQPDGLEEPSKVAEDSDLNNGQVLQATQFN</sequence>
<dbReference type="EMBL" id="FQ790351">
    <property type="protein sequence ID" value="CCD54389.1"/>
    <property type="molecule type" value="Genomic_DNA"/>
</dbReference>
<feature type="region of interest" description="Disordered" evidence="1">
    <location>
        <begin position="1"/>
        <end position="50"/>
    </location>
</feature>
<feature type="compositionally biased region" description="Polar residues" evidence="1">
    <location>
        <begin position="1"/>
        <end position="21"/>
    </location>
</feature>
<dbReference type="OrthoDB" id="10563597at2759"/>
<organism evidence="2 3">
    <name type="scientific">Botryotinia fuckeliana (strain T4)</name>
    <name type="common">Noble rot fungus</name>
    <name type="synonym">Botrytis cinerea</name>
    <dbReference type="NCBI Taxonomy" id="999810"/>
    <lineage>
        <taxon>Eukaryota</taxon>
        <taxon>Fungi</taxon>
        <taxon>Dikarya</taxon>
        <taxon>Ascomycota</taxon>
        <taxon>Pezizomycotina</taxon>
        <taxon>Leotiomycetes</taxon>
        <taxon>Helotiales</taxon>
        <taxon>Sclerotiniaceae</taxon>
        <taxon>Botrytis</taxon>
    </lineage>
</organism>
<proteinExistence type="predicted"/>
<evidence type="ECO:0000313" key="3">
    <source>
        <dbReference type="Proteomes" id="UP000008177"/>
    </source>
</evidence>
<dbReference type="AlphaFoldDB" id="G2YRZ1"/>
<dbReference type="HOGENOM" id="CLU_3207557_0_0_1"/>
<protein>
    <submittedName>
        <fullName evidence="2">Uncharacterized protein</fullName>
    </submittedName>
</protein>
<feature type="compositionally biased region" description="Polar residues" evidence="1">
    <location>
        <begin position="38"/>
        <end position="50"/>
    </location>
</feature>
<reference evidence="3" key="1">
    <citation type="journal article" date="2011" name="PLoS Genet.">
        <title>Genomic analysis of the necrotrophic fungal pathogens Sclerotinia sclerotiorum and Botrytis cinerea.</title>
        <authorList>
            <person name="Amselem J."/>
            <person name="Cuomo C.A."/>
            <person name="van Kan J.A."/>
            <person name="Viaud M."/>
            <person name="Benito E.P."/>
            <person name="Couloux A."/>
            <person name="Coutinho P.M."/>
            <person name="de Vries R.P."/>
            <person name="Dyer P.S."/>
            <person name="Fillinger S."/>
            <person name="Fournier E."/>
            <person name="Gout L."/>
            <person name="Hahn M."/>
            <person name="Kohn L."/>
            <person name="Lapalu N."/>
            <person name="Plummer K.M."/>
            <person name="Pradier J.M."/>
            <person name="Quevillon E."/>
            <person name="Sharon A."/>
            <person name="Simon A."/>
            <person name="ten Have A."/>
            <person name="Tudzynski B."/>
            <person name="Tudzynski P."/>
            <person name="Wincker P."/>
            <person name="Andrew M."/>
            <person name="Anthouard V."/>
            <person name="Beever R.E."/>
            <person name="Beffa R."/>
            <person name="Benoit I."/>
            <person name="Bouzid O."/>
            <person name="Brault B."/>
            <person name="Chen Z."/>
            <person name="Choquer M."/>
            <person name="Collemare J."/>
            <person name="Cotton P."/>
            <person name="Danchin E.G."/>
            <person name="Da Silva C."/>
            <person name="Gautier A."/>
            <person name="Giraud C."/>
            <person name="Giraud T."/>
            <person name="Gonzalez C."/>
            <person name="Grossetete S."/>
            <person name="Guldener U."/>
            <person name="Henrissat B."/>
            <person name="Howlett B.J."/>
            <person name="Kodira C."/>
            <person name="Kretschmer M."/>
            <person name="Lappartient A."/>
            <person name="Leroch M."/>
            <person name="Levis C."/>
            <person name="Mauceli E."/>
            <person name="Neuveglise C."/>
            <person name="Oeser B."/>
            <person name="Pearson M."/>
            <person name="Poulain J."/>
            <person name="Poussereau N."/>
            <person name="Quesneville H."/>
            <person name="Rascle C."/>
            <person name="Schumacher J."/>
            <person name="Segurens B."/>
            <person name="Sexton A."/>
            <person name="Silva E."/>
            <person name="Sirven C."/>
            <person name="Soanes D.M."/>
            <person name="Talbot N.J."/>
            <person name="Templeton M."/>
            <person name="Yandava C."/>
            <person name="Yarden O."/>
            <person name="Zeng Q."/>
            <person name="Rollins J.A."/>
            <person name="Lebrun M.H."/>
            <person name="Dickman M."/>
        </authorList>
    </citation>
    <scope>NUCLEOTIDE SEQUENCE [LARGE SCALE GENOMIC DNA]</scope>
    <source>
        <strain evidence="3">T4</strain>
    </source>
</reference>
<evidence type="ECO:0000256" key="1">
    <source>
        <dbReference type="SAM" id="MobiDB-lite"/>
    </source>
</evidence>
<dbReference type="Proteomes" id="UP000008177">
    <property type="component" value="Unplaced contigs"/>
</dbReference>
<dbReference type="InParanoid" id="G2YRZ1"/>
<gene>
    <name evidence="2" type="ORF">BofuT4_uP124370.1</name>
</gene>
<evidence type="ECO:0000313" key="2">
    <source>
        <dbReference type="EMBL" id="CCD54389.1"/>
    </source>
</evidence>
<accession>G2YRZ1</accession>